<name>A0A931DNN1_9ACTN</name>
<organism evidence="1 2">
    <name type="scientific">Actinomadura viridis</name>
    <dbReference type="NCBI Taxonomy" id="58110"/>
    <lineage>
        <taxon>Bacteria</taxon>
        <taxon>Bacillati</taxon>
        <taxon>Actinomycetota</taxon>
        <taxon>Actinomycetes</taxon>
        <taxon>Streptosporangiales</taxon>
        <taxon>Thermomonosporaceae</taxon>
        <taxon>Actinomadura</taxon>
    </lineage>
</organism>
<dbReference type="AlphaFoldDB" id="A0A931DNN1"/>
<comment type="caution">
    <text evidence="1">The sequence shown here is derived from an EMBL/GenBank/DDBJ whole genome shotgun (WGS) entry which is preliminary data.</text>
</comment>
<dbReference type="RefSeq" id="WP_197012485.1">
    <property type="nucleotide sequence ID" value="NZ_BAABES010000010.1"/>
</dbReference>
<evidence type="ECO:0000313" key="1">
    <source>
        <dbReference type="EMBL" id="MBG6089948.1"/>
    </source>
</evidence>
<accession>A0A931DNN1</accession>
<keyword evidence="2" id="KW-1185">Reference proteome</keyword>
<dbReference type="EMBL" id="JADOUA010000001">
    <property type="protein sequence ID" value="MBG6089948.1"/>
    <property type="molecule type" value="Genomic_DNA"/>
</dbReference>
<evidence type="ECO:0000313" key="2">
    <source>
        <dbReference type="Proteomes" id="UP000614047"/>
    </source>
</evidence>
<reference evidence="1" key="1">
    <citation type="submission" date="2020-11" db="EMBL/GenBank/DDBJ databases">
        <title>Sequencing the genomes of 1000 actinobacteria strains.</title>
        <authorList>
            <person name="Klenk H.-P."/>
        </authorList>
    </citation>
    <scope>NUCLEOTIDE SEQUENCE</scope>
    <source>
        <strain evidence="1">DSM 43175</strain>
    </source>
</reference>
<sequence length="79" mass="9247">MSDPMTAVLAAREHFQQAQKDAKRAVDRARAAFGKSIKEAREPGGATQERIRAELKLTREQVRRYERFYEQWREKNGEP</sequence>
<dbReference type="Proteomes" id="UP000614047">
    <property type="component" value="Unassembled WGS sequence"/>
</dbReference>
<proteinExistence type="predicted"/>
<gene>
    <name evidence="1" type="ORF">IW256_004061</name>
</gene>
<protein>
    <submittedName>
        <fullName evidence="1">Ribosome-binding protein aMBF1 (Putative translation factor)</fullName>
    </submittedName>
</protein>